<dbReference type="PANTHER" id="PTHR10438">
    <property type="entry name" value="THIOREDOXIN"/>
    <property type="match status" value="1"/>
</dbReference>
<dbReference type="CDD" id="cd02947">
    <property type="entry name" value="TRX_family"/>
    <property type="match status" value="1"/>
</dbReference>
<dbReference type="Gene3D" id="3.40.30.10">
    <property type="entry name" value="Glutaredoxin"/>
    <property type="match status" value="1"/>
</dbReference>
<dbReference type="InterPro" id="IPR036249">
    <property type="entry name" value="Thioredoxin-like_sf"/>
</dbReference>
<dbReference type="Proteomes" id="UP001327314">
    <property type="component" value="Chromosome"/>
</dbReference>
<evidence type="ECO:0000313" key="3">
    <source>
        <dbReference type="Proteomes" id="UP001327314"/>
    </source>
</evidence>
<dbReference type="Pfam" id="PF00085">
    <property type="entry name" value="Thioredoxin"/>
    <property type="match status" value="1"/>
</dbReference>
<accession>A0ABD8AJN8</accession>
<dbReference type="PROSITE" id="PS51354">
    <property type="entry name" value="GLUTAREDOXIN_2"/>
    <property type="match status" value="1"/>
</dbReference>
<dbReference type="EMBL" id="CP141046">
    <property type="protein sequence ID" value="WQQ19934.1"/>
    <property type="molecule type" value="Genomic_DNA"/>
</dbReference>
<proteinExistence type="predicted"/>
<evidence type="ECO:0000259" key="1">
    <source>
        <dbReference type="PROSITE" id="PS51352"/>
    </source>
</evidence>
<evidence type="ECO:0000313" key="2">
    <source>
        <dbReference type="EMBL" id="WQQ19934.1"/>
    </source>
</evidence>
<reference evidence="2 3" key="1">
    <citation type="submission" date="2023-12" db="EMBL/GenBank/DDBJ databases">
        <title>Hybrid Genome Assemblies of Mycoplasma cynos and Mycoplasma felis isolated from Dogs and Cats with Infectious Respiratory Disease.</title>
        <authorList>
            <person name="Framst I."/>
            <person name="Cai H."/>
            <person name="Ramesh P."/>
            <person name="Maboni G."/>
        </authorList>
    </citation>
    <scope>NUCLEOTIDE SEQUENCE [LARGE SCALE GENOMIC DNA]</scope>
    <source>
        <strain evidence="2 3">30510</strain>
    </source>
</reference>
<dbReference type="AlphaFoldDB" id="A0ABD8AJN8"/>
<gene>
    <name evidence="2" type="ORF">RRG46_00015</name>
</gene>
<feature type="domain" description="Thioredoxin" evidence="1">
    <location>
        <begin position="1"/>
        <end position="108"/>
    </location>
</feature>
<dbReference type="InterPro" id="IPR013766">
    <property type="entry name" value="Thioredoxin_domain"/>
</dbReference>
<dbReference type="PROSITE" id="PS00194">
    <property type="entry name" value="THIOREDOXIN_1"/>
    <property type="match status" value="1"/>
</dbReference>
<organism evidence="2 3">
    <name type="scientific">Mycoplasmopsis cynos</name>
    <dbReference type="NCBI Taxonomy" id="171284"/>
    <lineage>
        <taxon>Bacteria</taxon>
        <taxon>Bacillati</taxon>
        <taxon>Mycoplasmatota</taxon>
        <taxon>Mycoplasmoidales</taxon>
        <taxon>Metamycoplasmataceae</taxon>
        <taxon>Mycoplasmopsis</taxon>
    </lineage>
</organism>
<name>A0ABD8AJN8_9BACT</name>
<dbReference type="InterPro" id="IPR017937">
    <property type="entry name" value="Thioredoxin_CS"/>
</dbReference>
<dbReference type="InterPro" id="IPR050620">
    <property type="entry name" value="Thioredoxin_H-type-like"/>
</dbReference>
<dbReference type="SUPFAM" id="SSF52833">
    <property type="entry name" value="Thioredoxin-like"/>
    <property type="match status" value="1"/>
</dbReference>
<dbReference type="PROSITE" id="PS51352">
    <property type="entry name" value="THIOREDOXIN_2"/>
    <property type="match status" value="1"/>
</dbReference>
<protein>
    <submittedName>
        <fullName evidence="2">Thioredoxin family protein</fullName>
    </submittedName>
</protein>
<dbReference type="PANTHER" id="PTHR10438:SF463">
    <property type="entry name" value="THIOREDOXIN"/>
    <property type="match status" value="1"/>
</dbReference>
<sequence length="108" mass="12441">MRKEVNMLREINAQEAKNEIKTGKKLLVFHALYCGPCKMYKSTLEELADKNGVEILRVNIEENKEFATESGVRAIPYTQVYQDGSMIKDLVGYRTYDDLLSELDSFLK</sequence>